<evidence type="ECO:0000256" key="11">
    <source>
        <dbReference type="ARBA" id="ARBA00030876"/>
    </source>
</evidence>
<keyword evidence="7" id="KW-0547">Nucleotide-binding</keyword>
<evidence type="ECO:0000256" key="6">
    <source>
        <dbReference type="ARBA" id="ARBA00022723"/>
    </source>
</evidence>
<dbReference type="EC" id="6.3.2.17" evidence="3"/>
<evidence type="ECO:0000256" key="5">
    <source>
        <dbReference type="ARBA" id="ARBA00022598"/>
    </source>
</evidence>
<keyword evidence="6" id="KW-0479">Metal-binding</keyword>
<comment type="similarity">
    <text evidence="2">Belongs to the folylpolyglutamate synthase family.</text>
</comment>
<dbReference type="PANTHER" id="PTHR11136">
    <property type="entry name" value="FOLYLPOLYGLUTAMATE SYNTHASE-RELATED"/>
    <property type="match status" value="1"/>
</dbReference>
<dbReference type="UniPathway" id="UPA00850"/>
<dbReference type="PANTHER" id="PTHR11136:SF5">
    <property type="entry name" value="FOLYLPOLYGLUTAMATE SYNTHASE, MITOCHONDRIAL"/>
    <property type="match status" value="1"/>
</dbReference>
<evidence type="ECO:0000256" key="7">
    <source>
        <dbReference type="ARBA" id="ARBA00022741"/>
    </source>
</evidence>
<dbReference type="Gene3D" id="3.40.1190.10">
    <property type="entry name" value="Mur-like, catalytic domain"/>
    <property type="match status" value="1"/>
</dbReference>
<dbReference type="GO" id="GO:0005739">
    <property type="term" value="C:mitochondrion"/>
    <property type="evidence" value="ECO:0007669"/>
    <property type="project" value="TreeGrafter"/>
</dbReference>
<proteinExistence type="inferred from homology"/>
<dbReference type="GO" id="GO:0046872">
    <property type="term" value="F:metal ion binding"/>
    <property type="evidence" value="ECO:0007669"/>
    <property type="project" value="UniProtKB-KW"/>
</dbReference>
<protein>
    <recommendedName>
        <fullName evidence="3">tetrahydrofolate synthase</fullName>
        <ecNumber evidence="3">6.3.2.17</ecNumber>
    </recommendedName>
    <alternativeName>
        <fullName evidence="11">Folylpoly-gamma-glutamate synthetase</fullName>
    </alternativeName>
    <alternativeName>
        <fullName evidence="10">Tetrahydrofolylpolyglutamate synthase</fullName>
    </alternativeName>
</protein>
<dbReference type="InterPro" id="IPR036615">
    <property type="entry name" value="Mur_ligase_C_dom_sf"/>
</dbReference>
<sequence length="639" mass="68591">MNPRRIRPVQNGIIHPRATCSLKPRIPRRMRSSVAAAAAATARDYDAALAKLNLLASNRAITALFETPAARHADPASPQSPSSRELNAQAIPEMQTWLRRAGYTPDDLATMRHIHVAGTKGKGSVCAFATALLRAATTAAADRRRPVGTYTSPHLVSPRERIAIDGEPISQAVFAAAFWQLWERFTAAARAEGRPRDEAEGPASKPFYFRFLTIMAWHVFLQAGVRDVVMECGIGGEYDATNVLPPQAVSAAVVSQLGVDHVAMLGGTVGEIAWHKAGIFKPGATAFALGLRGGGGGGGAEAAAAAAAAVMDVLRRRAAERGAELVEVDEAAVDAWAGVEGAALRGDFQKRNQALAVLAVQQHLGVRDAAASTAESLARLPEETLQALRGATLRGRCEVVDDEAHNVQWMLDGAHTRESIEQVAAWLAESVADDDGDDDGISGVTLVFNQQERDAPALLTCLVDAVAEATNGRRVVVFPRALFTRNEQAVEDHDGDVSVQRALAETMRMLAPRCNVSVFDNVQSAVAEVRRTAAAATAGRGRKQKTARNVRLHRAPLGQALAESARAVERLLNRGEHAHVRPRVEPRPRLGEAPLRRHARNVCWVDLAVDKVALVARRGVRHVGAKDDVVKGLRFLRGR</sequence>
<dbReference type="GO" id="GO:0005524">
    <property type="term" value="F:ATP binding"/>
    <property type="evidence" value="ECO:0007669"/>
    <property type="project" value="UniProtKB-KW"/>
</dbReference>
<dbReference type="EMBL" id="MRVG01000003">
    <property type="protein sequence ID" value="PMB70849.1"/>
    <property type="molecule type" value="Genomic_DNA"/>
</dbReference>
<reference evidence="13 14" key="1">
    <citation type="journal article" date="2016" name="Appl. Microbiol. Biotechnol.">
        <title>Characterization of T-DNA insertion mutants with decreased virulence in the entomopathogenic fungus Beauveria bassiana JEF-007.</title>
        <authorList>
            <person name="Kim S."/>
            <person name="Lee S.J."/>
            <person name="Nai Y.S."/>
            <person name="Yu J.S."/>
            <person name="Lee M.R."/>
            <person name="Yang Y.T."/>
            <person name="Kim J.S."/>
        </authorList>
    </citation>
    <scope>NUCLEOTIDE SEQUENCE [LARGE SCALE GENOMIC DNA]</scope>
    <source>
        <strain evidence="13 14">JEF-007</strain>
    </source>
</reference>
<dbReference type="SUPFAM" id="SSF53244">
    <property type="entry name" value="MurD-like peptide ligases, peptide-binding domain"/>
    <property type="match status" value="1"/>
</dbReference>
<evidence type="ECO:0000256" key="4">
    <source>
        <dbReference type="ARBA" id="ARBA00022563"/>
    </source>
</evidence>
<evidence type="ECO:0000256" key="2">
    <source>
        <dbReference type="ARBA" id="ARBA00008276"/>
    </source>
</evidence>
<evidence type="ECO:0000313" key="14">
    <source>
        <dbReference type="Proteomes" id="UP000235728"/>
    </source>
</evidence>
<dbReference type="GO" id="GO:0006730">
    <property type="term" value="P:one-carbon metabolic process"/>
    <property type="evidence" value="ECO:0007669"/>
    <property type="project" value="UniProtKB-KW"/>
</dbReference>
<gene>
    <name evidence="13" type="primary">met7</name>
    <name evidence="13" type="ORF">BM221_003307</name>
</gene>
<dbReference type="NCBIfam" id="TIGR01499">
    <property type="entry name" value="folC"/>
    <property type="match status" value="1"/>
</dbReference>
<accession>A0A2N6NUA6</accession>
<dbReference type="InterPro" id="IPR018109">
    <property type="entry name" value="Folylpolyglutamate_synth_CS"/>
</dbReference>
<dbReference type="Proteomes" id="UP000235728">
    <property type="component" value="Unassembled WGS sequence"/>
</dbReference>
<organism evidence="13 14">
    <name type="scientific">Beauveria bassiana</name>
    <name type="common">White muscardine disease fungus</name>
    <name type="synonym">Tritirachium shiotae</name>
    <dbReference type="NCBI Taxonomy" id="176275"/>
    <lineage>
        <taxon>Eukaryota</taxon>
        <taxon>Fungi</taxon>
        <taxon>Dikarya</taxon>
        <taxon>Ascomycota</taxon>
        <taxon>Pezizomycotina</taxon>
        <taxon>Sordariomycetes</taxon>
        <taxon>Hypocreomycetidae</taxon>
        <taxon>Hypocreales</taxon>
        <taxon>Cordycipitaceae</taxon>
        <taxon>Beauveria</taxon>
    </lineage>
</organism>
<evidence type="ECO:0000256" key="12">
    <source>
        <dbReference type="ARBA" id="ARBA00047493"/>
    </source>
</evidence>
<dbReference type="Gene3D" id="3.90.190.20">
    <property type="entry name" value="Mur ligase, C-terminal domain"/>
    <property type="match status" value="1"/>
</dbReference>
<comment type="catalytic activity">
    <reaction evidence="12">
        <text>(6S)-5,6,7,8-tetrahydrofolyl-(gamma-L-Glu)(n) + L-glutamate + ATP = (6S)-5,6,7,8-tetrahydrofolyl-(gamma-L-Glu)(n+1) + ADP + phosphate + H(+)</text>
        <dbReference type="Rhea" id="RHEA:10580"/>
        <dbReference type="Rhea" id="RHEA-COMP:14738"/>
        <dbReference type="Rhea" id="RHEA-COMP:14740"/>
        <dbReference type="ChEBI" id="CHEBI:15378"/>
        <dbReference type="ChEBI" id="CHEBI:29985"/>
        <dbReference type="ChEBI" id="CHEBI:30616"/>
        <dbReference type="ChEBI" id="CHEBI:43474"/>
        <dbReference type="ChEBI" id="CHEBI:141005"/>
        <dbReference type="ChEBI" id="CHEBI:456216"/>
        <dbReference type="EC" id="6.3.2.17"/>
    </reaction>
</comment>
<dbReference type="InterPro" id="IPR036565">
    <property type="entry name" value="Mur-like_cat_sf"/>
</dbReference>
<evidence type="ECO:0000256" key="1">
    <source>
        <dbReference type="ARBA" id="ARBA00005150"/>
    </source>
</evidence>
<evidence type="ECO:0000256" key="3">
    <source>
        <dbReference type="ARBA" id="ARBA00013025"/>
    </source>
</evidence>
<name>A0A2N6NUA6_BEABA</name>
<evidence type="ECO:0000256" key="9">
    <source>
        <dbReference type="ARBA" id="ARBA00022842"/>
    </source>
</evidence>
<dbReference type="SUPFAM" id="SSF53623">
    <property type="entry name" value="MurD-like peptide ligases, catalytic domain"/>
    <property type="match status" value="1"/>
</dbReference>
<dbReference type="InterPro" id="IPR001645">
    <property type="entry name" value="Folylpolyglutamate_synth"/>
</dbReference>
<comment type="caution">
    <text evidence="13">The sequence shown here is derived from an EMBL/GenBank/DDBJ whole genome shotgun (WGS) entry which is preliminary data.</text>
</comment>
<keyword evidence="9" id="KW-0460">Magnesium</keyword>
<comment type="pathway">
    <text evidence="1">Cofactor biosynthesis; tetrahydrofolylpolyglutamate biosynthesis.</text>
</comment>
<evidence type="ECO:0000256" key="10">
    <source>
        <dbReference type="ARBA" id="ARBA00030592"/>
    </source>
</evidence>
<dbReference type="PROSITE" id="PS01012">
    <property type="entry name" value="FOLYLPOLYGLU_SYNT_2"/>
    <property type="match status" value="1"/>
</dbReference>
<keyword evidence="8" id="KW-0067">ATP-binding</keyword>
<evidence type="ECO:0000256" key="8">
    <source>
        <dbReference type="ARBA" id="ARBA00022840"/>
    </source>
</evidence>
<dbReference type="OMA" id="HIHIAGT"/>
<keyword evidence="5" id="KW-0436">Ligase</keyword>
<dbReference type="GO" id="GO:0005829">
    <property type="term" value="C:cytosol"/>
    <property type="evidence" value="ECO:0007669"/>
    <property type="project" value="TreeGrafter"/>
</dbReference>
<evidence type="ECO:0000313" key="13">
    <source>
        <dbReference type="EMBL" id="PMB70849.1"/>
    </source>
</evidence>
<dbReference type="GO" id="GO:0004326">
    <property type="term" value="F:tetrahydrofolylpolyglutamate synthase activity"/>
    <property type="evidence" value="ECO:0007669"/>
    <property type="project" value="UniProtKB-EC"/>
</dbReference>
<dbReference type="AlphaFoldDB" id="A0A2N6NUA6"/>
<keyword evidence="4" id="KW-0554">One-carbon metabolism</keyword>